<feature type="domain" description="Xylose isomerase-like TIM barrel" evidence="1">
    <location>
        <begin position="24"/>
        <end position="229"/>
    </location>
</feature>
<sequence>MILGAQLYTVRSFLQTEKDIRRSLQKIAEMGYKSIQVSAIGNIRPEILKEICDELSLQIALTHTNADRILNETERVIEEHDILGCNYIGIGSMPDKYREPDWYDYFAADFRKAAGKIAEAGKLFMYHNHHFEFEKFKQWNGKRLIERLMEDFSPEEMGVTLDTYWVQAAGADVCEWIGKLKDRLHCVHLKDMAVRGTEQLMAPVGEGNMNFPAILKALEQTNAKYLLVEQDVCQTSPFECLQTSYNNLAALGYR</sequence>
<dbReference type="GO" id="GO:0016853">
    <property type="term" value="F:isomerase activity"/>
    <property type="evidence" value="ECO:0007669"/>
    <property type="project" value="UniProtKB-KW"/>
</dbReference>
<name>A0ABQ6GGK8_9BACL</name>
<dbReference type="SUPFAM" id="SSF51658">
    <property type="entry name" value="Xylose isomerase-like"/>
    <property type="match status" value="1"/>
</dbReference>
<dbReference type="Proteomes" id="UP001157114">
    <property type="component" value="Unassembled WGS sequence"/>
</dbReference>
<dbReference type="Pfam" id="PF01261">
    <property type="entry name" value="AP_endonuc_2"/>
    <property type="match status" value="1"/>
</dbReference>
<keyword evidence="2" id="KW-0413">Isomerase</keyword>
<dbReference type="RefSeq" id="WP_284240864.1">
    <property type="nucleotide sequence ID" value="NZ_BSSQ01000017.1"/>
</dbReference>
<evidence type="ECO:0000259" key="1">
    <source>
        <dbReference type="Pfam" id="PF01261"/>
    </source>
</evidence>
<evidence type="ECO:0000313" key="2">
    <source>
        <dbReference type="EMBL" id="GLX70089.1"/>
    </source>
</evidence>
<proteinExistence type="predicted"/>
<dbReference type="InterPro" id="IPR050312">
    <property type="entry name" value="IolE/XylAMocC-like"/>
</dbReference>
<protein>
    <submittedName>
        <fullName evidence="2">Sugar phosphate isomerase</fullName>
    </submittedName>
</protein>
<organism evidence="2 3">
    <name type="scientific">Paenibacillus glycanilyticus</name>
    <dbReference type="NCBI Taxonomy" id="126569"/>
    <lineage>
        <taxon>Bacteria</taxon>
        <taxon>Bacillati</taxon>
        <taxon>Bacillota</taxon>
        <taxon>Bacilli</taxon>
        <taxon>Bacillales</taxon>
        <taxon>Paenibacillaceae</taxon>
        <taxon>Paenibacillus</taxon>
    </lineage>
</organism>
<gene>
    <name evidence="2" type="ORF">MU1_44350</name>
</gene>
<dbReference type="InterPro" id="IPR036237">
    <property type="entry name" value="Xyl_isomerase-like_sf"/>
</dbReference>
<dbReference type="PANTHER" id="PTHR12110:SF41">
    <property type="entry name" value="INOSOSE DEHYDRATASE"/>
    <property type="match status" value="1"/>
</dbReference>
<dbReference type="PANTHER" id="PTHR12110">
    <property type="entry name" value="HYDROXYPYRUVATE ISOMERASE"/>
    <property type="match status" value="1"/>
</dbReference>
<dbReference type="EMBL" id="BSSQ01000017">
    <property type="protein sequence ID" value="GLX70089.1"/>
    <property type="molecule type" value="Genomic_DNA"/>
</dbReference>
<evidence type="ECO:0000313" key="3">
    <source>
        <dbReference type="Proteomes" id="UP001157114"/>
    </source>
</evidence>
<reference evidence="2 3" key="1">
    <citation type="submission" date="2023-03" db="EMBL/GenBank/DDBJ databases">
        <title>Draft genome sequence of the bacteria which degrade cell wall of Tricholomamatutake.</title>
        <authorList>
            <person name="Konishi Y."/>
            <person name="Fukuta Y."/>
            <person name="Shirasaka N."/>
        </authorList>
    </citation>
    <scope>NUCLEOTIDE SEQUENCE [LARGE SCALE GENOMIC DNA]</scope>
    <source>
        <strain evidence="3">mu1</strain>
    </source>
</reference>
<keyword evidence="3" id="KW-1185">Reference proteome</keyword>
<comment type="caution">
    <text evidence="2">The sequence shown here is derived from an EMBL/GenBank/DDBJ whole genome shotgun (WGS) entry which is preliminary data.</text>
</comment>
<dbReference type="Gene3D" id="3.20.20.150">
    <property type="entry name" value="Divalent-metal-dependent TIM barrel enzymes"/>
    <property type="match status" value="1"/>
</dbReference>
<dbReference type="InterPro" id="IPR013022">
    <property type="entry name" value="Xyl_isomerase-like_TIM-brl"/>
</dbReference>
<accession>A0ABQ6GGK8</accession>